<feature type="modified residue" description="N6-(pyridoxal phosphate)lysine" evidence="14">
    <location>
        <position position="244"/>
    </location>
</feature>
<keyword evidence="17" id="KW-1185">Reference proteome</keyword>
<comment type="cofactor">
    <cofactor evidence="1 14 15">
        <name>pyridoxal 5'-phosphate</name>
        <dbReference type="ChEBI" id="CHEBI:597326"/>
    </cofactor>
</comment>
<keyword evidence="12 15" id="KW-0456">Lyase</keyword>
<evidence type="ECO:0000256" key="15">
    <source>
        <dbReference type="RuleBase" id="RU000382"/>
    </source>
</evidence>
<comment type="pathway">
    <text evidence="4">Sphingolipid metabolism.</text>
</comment>
<evidence type="ECO:0000256" key="14">
    <source>
        <dbReference type="PIRSR" id="PIRSR602129-50"/>
    </source>
</evidence>
<evidence type="ECO:0000313" key="17">
    <source>
        <dbReference type="Proteomes" id="UP000199051"/>
    </source>
</evidence>
<dbReference type="Pfam" id="PF00282">
    <property type="entry name" value="Pyridoxal_deC"/>
    <property type="match status" value="1"/>
</dbReference>
<dbReference type="Proteomes" id="UP000199051">
    <property type="component" value="Unassembled WGS sequence"/>
</dbReference>
<evidence type="ECO:0000256" key="13">
    <source>
        <dbReference type="ARBA" id="ARBA00038302"/>
    </source>
</evidence>
<dbReference type="Gene3D" id="3.40.640.10">
    <property type="entry name" value="Type I PLP-dependent aspartate aminotransferase-like (Major domain)"/>
    <property type="match status" value="1"/>
</dbReference>
<proteinExistence type="inferred from homology"/>
<gene>
    <name evidence="16" type="ORF">SAMN04487818_11940</name>
</gene>
<dbReference type="GO" id="GO:0019752">
    <property type="term" value="P:carboxylic acid metabolic process"/>
    <property type="evidence" value="ECO:0007669"/>
    <property type="project" value="InterPro"/>
</dbReference>
<keyword evidence="7 14" id="KW-0663">Pyridoxal phosphate</keyword>
<evidence type="ECO:0000313" key="16">
    <source>
        <dbReference type="EMBL" id="SES48306.1"/>
    </source>
</evidence>
<dbReference type="PANTHER" id="PTHR42735:SF6">
    <property type="entry name" value="SPHINGOSINE-1-PHOSPHATE LYASE 1"/>
    <property type="match status" value="1"/>
</dbReference>
<keyword evidence="9" id="KW-1133">Transmembrane helix</keyword>
<evidence type="ECO:0000256" key="2">
    <source>
        <dbReference type="ARBA" id="ARBA00004389"/>
    </source>
</evidence>
<keyword evidence="5" id="KW-0812">Transmembrane</keyword>
<keyword evidence="11" id="KW-0472">Membrane</keyword>
<sequence>MGGMDLPDVSLPDRGVPRAELFADLRTRKTADADWRGGRTWSLVYPAGEDVDAVLKEANNLYLYENALNPFRFPSLADMEREVVAMTAGLLSAPAGASGSMTSGGTESIMQAIRVARDRAKAERGVTDPTLVVPRSAHPAFAKGAKYFGLELVHIPLADDLRADVNAAAELIDDRTALVAGSAPNYPHGVVDPIPELAALAAARDIPFHTDACVGGFLLPFMQDAPPFDFRVPGVTTMSADMHKYGYATKGASVLLHRNGDHVLQYQAFLYQDWPGGLYGSLALAGARPAAPIAAAWSVMRYLGTDGYTRLVNRILATATKIRAELTDLDLTTLGNPVASVIAFTAPEIMPIGDRLDDLGWHLDRQNHPDALHLMISPEHDRVIDTFLADLRTATANPGTSRGTEARYS</sequence>
<keyword evidence="8" id="KW-0746">Sphingolipid metabolism</keyword>
<dbReference type="InterPro" id="IPR015422">
    <property type="entry name" value="PyrdxlP-dep_Trfase_small"/>
</dbReference>
<dbReference type="AlphaFoldDB" id="A0A1H9XQ71"/>
<protein>
    <submittedName>
        <fullName evidence="16">Glutamate or tyrosine decarboxylase</fullName>
    </submittedName>
</protein>
<evidence type="ECO:0000256" key="6">
    <source>
        <dbReference type="ARBA" id="ARBA00022824"/>
    </source>
</evidence>
<dbReference type="PANTHER" id="PTHR42735">
    <property type="match status" value="1"/>
</dbReference>
<dbReference type="GO" id="GO:0016020">
    <property type="term" value="C:membrane"/>
    <property type="evidence" value="ECO:0007669"/>
    <property type="project" value="GOC"/>
</dbReference>
<comment type="pathway">
    <text evidence="3">Lipid metabolism; sphingolipid metabolism.</text>
</comment>
<accession>A0A1H9XQ71</accession>
<dbReference type="FunFam" id="3.40.640.10:FF:000020">
    <property type="entry name" value="sphingosine-1-phosphate lyase 1"/>
    <property type="match status" value="1"/>
</dbReference>
<dbReference type="GO" id="GO:0006665">
    <property type="term" value="P:sphingolipid metabolic process"/>
    <property type="evidence" value="ECO:0007669"/>
    <property type="project" value="UniProtKB-KW"/>
</dbReference>
<evidence type="ECO:0000256" key="12">
    <source>
        <dbReference type="ARBA" id="ARBA00023239"/>
    </source>
</evidence>
<dbReference type="GO" id="GO:0030170">
    <property type="term" value="F:pyridoxal phosphate binding"/>
    <property type="evidence" value="ECO:0007669"/>
    <property type="project" value="InterPro"/>
</dbReference>
<evidence type="ECO:0000256" key="7">
    <source>
        <dbReference type="ARBA" id="ARBA00022898"/>
    </source>
</evidence>
<evidence type="ECO:0000256" key="9">
    <source>
        <dbReference type="ARBA" id="ARBA00022989"/>
    </source>
</evidence>
<name>A0A1H9XQ71_9PSEU</name>
<evidence type="ECO:0000256" key="1">
    <source>
        <dbReference type="ARBA" id="ARBA00001933"/>
    </source>
</evidence>
<evidence type="ECO:0000256" key="3">
    <source>
        <dbReference type="ARBA" id="ARBA00004760"/>
    </source>
</evidence>
<keyword evidence="10" id="KW-0443">Lipid metabolism</keyword>
<dbReference type="InterPro" id="IPR050477">
    <property type="entry name" value="GrpII_AminoAcid_Decarb"/>
</dbReference>
<reference evidence="17" key="1">
    <citation type="submission" date="2016-10" db="EMBL/GenBank/DDBJ databases">
        <authorList>
            <person name="Varghese N."/>
            <person name="Submissions S."/>
        </authorList>
    </citation>
    <scope>NUCLEOTIDE SEQUENCE [LARGE SCALE GENOMIC DNA]</scope>
    <source>
        <strain evidence="17">DSM 44260</strain>
    </source>
</reference>
<dbReference type="InterPro" id="IPR015421">
    <property type="entry name" value="PyrdxlP-dep_Trfase_major"/>
</dbReference>
<evidence type="ECO:0000256" key="10">
    <source>
        <dbReference type="ARBA" id="ARBA00023098"/>
    </source>
</evidence>
<dbReference type="InterPro" id="IPR002129">
    <property type="entry name" value="PyrdxlP-dep_de-COase"/>
</dbReference>
<evidence type="ECO:0000256" key="8">
    <source>
        <dbReference type="ARBA" id="ARBA00022919"/>
    </source>
</evidence>
<evidence type="ECO:0000256" key="5">
    <source>
        <dbReference type="ARBA" id="ARBA00022692"/>
    </source>
</evidence>
<evidence type="ECO:0000256" key="11">
    <source>
        <dbReference type="ARBA" id="ARBA00023136"/>
    </source>
</evidence>
<dbReference type="EMBL" id="FOGI01000019">
    <property type="protein sequence ID" value="SES48306.1"/>
    <property type="molecule type" value="Genomic_DNA"/>
</dbReference>
<dbReference type="Gene3D" id="3.90.1150.10">
    <property type="entry name" value="Aspartate Aminotransferase, domain 1"/>
    <property type="match status" value="1"/>
</dbReference>
<dbReference type="SUPFAM" id="SSF53383">
    <property type="entry name" value="PLP-dependent transferases"/>
    <property type="match status" value="1"/>
</dbReference>
<dbReference type="InterPro" id="IPR015424">
    <property type="entry name" value="PyrdxlP-dep_Trfase"/>
</dbReference>
<dbReference type="STRING" id="155974.SAMN04487818_11940"/>
<organism evidence="16 17">
    <name type="scientific">Actinokineospora terrae</name>
    <dbReference type="NCBI Taxonomy" id="155974"/>
    <lineage>
        <taxon>Bacteria</taxon>
        <taxon>Bacillati</taxon>
        <taxon>Actinomycetota</taxon>
        <taxon>Actinomycetes</taxon>
        <taxon>Pseudonocardiales</taxon>
        <taxon>Pseudonocardiaceae</taxon>
        <taxon>Actinokineospora</taxon>
    </lineage>
</organism>
<comment type="similarity">
    <text evidence="13">Belongs to the group II decarboxylase family. Sphingosine-1-phosphate lyase subfamily.</text>
</comment>
<comment type="subcellular location">
    <subcellularLocation>
        <location evidence="2">Endoplasmic reticulum membrane</location>
        <topology evidence="2">Single-pass membrane protein</topology>
    </subcellularLocation>
</comment>
<evidence type="ECO:0000256" key="4">
    <source>
        <dbReference type="ARBA" id="ARBA00004991"/>
    </source>
</evidence>
<dbReference type="GO" id="GO:0004058">
    <property type="term" value="F:aromatic-L-amino-acid decarboxylase activity"/>
    <property type="evidence" value="ECO:0007669"/>
    <property type="project" value="UniProtKB-ARBA"/>
</dbReference>
<keyword evidence="6" id="KW-0256">Endoplasmic reticulum</keyword>